<sequence length="262" mass="27653">MPYATVHGSRLYYEDRGTGRPLVFLHGWGTSGRVWDAQVADLAADHRTITVDWRGCGRSDRPRSGNTLAGNATDVLALVETLGLDTPVLVGSSVAAHFVVLAAQAAPGRLGGIVSVDGPGHWPTLGMAAELADLRVRLAADRAATAAEWVPTWYGPAAGPRVHARTVERILASGTFIDALFTEVGGFDPRPIVTGLDLPAAFVHGGLETQFPLEVSRTLAGLAPQGRLYVVDGAGHMPHEERPEAFNTVLRTALSEMAPALG</sequence>
<keyword evidence="2" id="KW-0378">Hydrolase</keyword>
<evidence type="ECO:0000259" key="1">
    <source>
        <dbReference type="Pfam" id="PF00561"/>
    </source>
</evidence>
<dbReference type="SUPFAM" id="SSF53474">
    <property type="entry name" value="alpha/beta-Hydrolases"/>
    <property type="match status" value="1"/>
</dbReference>
<dbReference type="InterPro" id="IPR050228">
    <property type="entry name" value="Carboxylesterase_BioH"/>
</dbReference>
<protein>
    <submittedName>
        <fullName evidence="2">Alpha/beta hydrolase</fullName>
    </submittedName>
</protein>
<evidence type="ECO:0000313" key="3">
    <source>
        <dbReference type="Proteomes" id="UP000666915"/>
    </source>
</evidence>
<name>A0ABS3RB34_9ACTN</name>
<keyword evidence="3" id="KW-1185">Reference proteome</keyword>
<dbReference type="InterPro" id="IPR029058">
    <property type="entry name" value="AB_hydrolase_fold"/>
</dbReference>
<gene>
    <name evidence="2" type="ORF">J4557_38270</name>
</gene>
<dbReference type="EMBL" id="JAGEOK010000033">
    <property type="protein sequence ID" value="MBO2443386.1"/>
    <property type="molecule type" value="Genomic_DNA"/>
</dbReference>
<evidence type="ECO:0000313" key="2">
    <source>
        <dbReference type="EMBL" id="MBO2443386.1"/>
    </source>
</evidence>
<dbReference type="Gene3D" id="3.40.50.1820">
    <property type="entry name" value="alpha/beta hydrolase"/>
    <property type="match status" value="1"/>
</dbReference>
<dbReference type="GO" id="GO:0016787">
    <property type="term" value="F:hydrolase activity"/>
    <property type="evidence" value="ECO:0007669"/>
    <property type="project" value="UniProtKB-KW"/>
</dbReference>
<dbReference type="RefSeq" id="WP_208271703.1">
    <property type="nucleotide sequence ID" value="NZ_BAAAGM010000026.1"/>
</dbReference>
<dbReference type="PANTHER" id="PTHR43194:SF2">
    <property type="entry name" value="PEROXISOMAL MEMBRANE PROTEIN LPX1"/>
    <property type="match status" value="1"/>
</dbReference>
<proteinExistence type="predicted"/>
<reference evidence="2 3" key="1">
    <citation type="submission" date="2021-03" db="EMBL/GenBank/DDBJ databases">
        <authorList>
            <person name="Kanchanasin P."/>
            <person name="Saeng-In P."/>
            <person name="Phongsopitanun W."/>
            <person name="Yuki M."/>
            <person name="Kudo T."/>
            <person name="Ohkuma M."/>
            <person name="Tanasupawat S."/>
        </authorList>
    </citation>
    <scope>NUCLEOTIDE SEQUENCE [LARGE SCALE GENOMIC DNA]</scope>
    <source>
        <strain evidence="2 3">L46</strain>
    </source>
</reference>
<dbReference type="PANTHER" id="PTHR43194">
    <property type="entry name" value="HYDROLASE ALPHA/BETA FOLD FAMILY"/>
    <property type="match status" value="1"/>
</dbReference>
<organism evidence="2 3">
    <name type="scientific">Actinomadura nitritigenes</name>
    <dbReference type="NCBI Taxonomy" id="134602"/>
    <lineage>
        <taxon>Bacteria</taxon>
        <taxon>Bacillati</taxon>
        <taxon>Actinomycetota</taxon>
        <taxon>Actinomycetes</taxon>
        <taxon>Streptosporangiales</taxon>
        <taxon>Thermomonosporaceae</taxon>
        <taxon>Actinomadura</taxon>
    </lineage>
</organism>
<accession>A0ABS3RB34</accession>
<dbReference type="InterPro" id="IPR000073">
    <property type="entry name" value="AB_hydrolase_1"/>
</dbReference>
<feature type="domain" description="AB hydrolase-1" evidence="1">
    <location>
        <begin position="21"/>
        <end position="243"/>
    </location>
</feature>
<comment type="caution">
    <text evidence="2">The sequence shown here is derived from an EMBL/GenBank/DDBJ whole genome shotgun (WGS) entry which is preliminary data.</text>
</comment>
<dbReference type="Pfam" id="PF00561">
    <property type="entry name" value="Abhydrolase_1"/>
    <property type="match status" value="1"/>
</dbReference>
<dbReference type="Proteomes" id="UP000666915">
    <property type="component" value="Unassembled WGS sequence"/>
</dbReference>